<dbReference type="AlphaFoldDB" id="A0A9N9DRU0"/>
<proteinExistence type="predicted"/>
<dbReference type="Proteomes" id="UP000789342">
    <property type="component" value="Unassembled WGS sequence"/>
</dbReference>
<keyword evidence="5" id="KW-1185">Reference proteome</keyword>
<protein>
    <submittedName>
        <fullName evidence="4">18906_t:CDS:1</fullName>
    </submittedName>
</protein>
<keyword evidence="1" id="KW-0808">Transferase</keyword>
<dbReference type="Gene3D" id="3.40.630.30">
    <property type="match status" value="1"/>
</dbReference>
<dbReference type="PROSITE" id="PS51186">
    <property type="entry name" value="GNAT"/>
    <property type="match status" value="1"/>
</dbReference>
<evidence type="ECO:0000259" key="3">
    <source>
        <dbReference type="PROSITE" id="PS51186"/>
    </source>
</evidence>
<sequence length="195" mass="22230">MSSDSFLNSLTFKYVSESDVERAFELESQGYPPEEAATLEKLIYRQKHAPELFLGAYLSTSSTLPHTSSSLQSSQLILIGFIVSTLTISPSLTEESMSHHDPSGKTVCIHSVCVDKHYRRRGVALALLKEYIKRLGKDFRELDRENEGKRKYERIVLISHDYLIPLYQKAGFVFKGESQIVHGNEKWFDLVLDLN</sequence>
<evidence type="ECO:0000313" key="4">
    <source>
        <dbReference type="EMBL" id="CAG8649810.1"/>
    </source>
</evidence>
<dbReference type="PANTHER" id="PTHR10908">
    <property type="entry name" value="SEROTONIN N-ACETYLTRANSFERASE"/>
    <property type="match status" value="1"/>
</dbReference>
<dbReference type="SUPFAM" id="SSF55729">
    <property type="entry name" value="Acyl-CoA N-acyltransferases (Nat)"/>
    <property type="match status" value="1"/>
</dbReference>
<reference evidence="4" key="1">
    <citation type="submission" date="2021-06" db="EMBL/GenBank/DDBJ databases">
        <authorList>
            <person name="Kallberg Y."/>
            <person name="Tangrot J."/>
            <person name="Rosling A."/>
        </authorList>
    </citation>
    <scope>NUCLEOTIDE SEQUENCE</scope>
    <source>
        <strain evidence="4">CL551</strain>
    </source>
</reference>
<feature type="domain" description="N-acetyltransferase" evidence="3">
    <location>
        <begin position="10"/>
        <end position="195"/>
    </location>
</feature>
<dbReference type="GO" id="GO:0004059">
    <property type="term" value="F:aralkylamine N-acetyltransferase activity"/>
    <property type="evidence" value="ECO:0007669"/>
    <property type="project" value="TreeGrafter"/>
</dbReference>
<accession>A0A9N9DRU0</accession>
<dbReference type="CDD" id="cd04301">
    <property type="entry name" value="NAT_SF"/>
    <property type="match status" value="1"/>
</dbReference>
<dbReference type="GO" id="GO:0005737">
    <property type="term" value="C:cytoplasm"/>
    <property type="evidence" value="ECO:0007669"/>
    <property type="project" value="TreeGrafter"/>
</dbReference>
<dbReference type="EMBL" id="CAJVPV010010294">
    <property type="protein sequence ID" value="CAG8649810.1"/>
    <property type="molecule type" value="Genomic_DNA"/>
</dbReference>
<dbReference type="InterPro" id="IPR016181">
    <property type="entry name" value="Acyl_CoA_acyltransferase"/>
</dbReference>
<evidence type="ECO:0000313" key="5">
    <source>
        <dbReference type="Proteomes" id="UP000789342"/>
    </source>
</evidence>
<keyword evidence="2" id="KW-0012">Acyltransferase</keyword>
<dbReference type="OrthoDB" id="30840at2759"/>
<dbReference type="InterPro" id="IPR051635">
    <property type="entry name" value="SNAT-like"/>
</dbReference>
<dbReference type="Pfam" id="PF13673">
    <property type="entry name" value="Acetyltransf_10"/>
    <property type="match status" value="1"/>
</dbReference>
<organism evidence="4 5">
    <name type="scientific">Acaulospora morrowiae</name>
    <dbReference type="NCBI Taxonomy" id="94023"/>
    <lineage>
        <taxon>Eukaryota</taxon>
        <taxon>Fungi</taxon>
        <taxon>Fungi incertae sedis</taxon>
        <taxon>Mucoromycota</taxon>
        <taxon>Glomeromycotina</taxon>
        <taxon>Glomeromycetes</taxon>
        <taxon>Diversisporales</taxon>
        <taxon>Acaulosporaceae</taxon>
        <taxon>Acaulospora</taxon>
    </lineage>
</organism>
<gene>
    <name evidence="4" type="ORF">AMORRO_LOCUS9909</name>
</gene>
<dbReference type="InterPro" id="IPR000182">
    <property type="entry name" value="GNAT_dom"/>
</dbReference>
<name>A0A9N9DRU0_9GLOM</name>
<evidence type="ECO:0000256" key="1">
    <source>
        <dbReference type="ARBA" id="ARBA00022679"/>
    </source>
</evidence>
<dbReference type="PANTHER" id="PTHR10908:SF0">
    <property type="entry name" value="SEROTONIN N-ACETYLTRANSFERASE"/>
    <property type="match status" value="1"/>
</dbReference>
<comment type="caution">
    <text evidence="4">The sequence shown here is derived from an EMBL/GenBank/DDBJ whole genome shotgun (WGS) entry which is preliminary data.</text>
</comment>
<evidence type="ECO:0000256" key="2">
    <source>
        <dbReference type="ARBA" id="ARBA00023315"/>
    </source>
</evidence>